<feature type="domain" description="Glycosyl transferase family 1" evidence="1">
    <location>
        <begin position="218"/>
        <end position="383"/>
    </location>
</feature>
<protein>
    <submittedName>
        <fullName evidence="3">D-inositol 3-phosphate glycosyltransferase</fullName>
        <ecNumber evidence="3">2.4.1.250</ecNumber>
    </submittedName>
</protein>
<evidence type="ECO:0000259" key="2">
    <source>
        <dbReference type="Pfam" id="PF13439"/>
    </source>
</evidence>
<keyword evidence="3" id="KW-0328">Glycosyltransferase</keyword>
<dbReference type="Pfam" id="PF00534">
    <property type="entry name" value="Glycos_transf_1"/>
    <property type="match status" value="1"/>
</dbReference>
<keyword evidence="4" id="KW-1185">Reference proteome</keyword>
<evidence type="ECO:0000259" key="1">
    <source>
        <dbReference type="Pfam" id="PF00534"/>
    </source>
</evidence>
<dbReference type="EC" id="2.4.1.250" evidence="3"/>
<dbReference type="Pfam" id="PF13439">
    <property type="entry name" value="Glyco_transf_4"/>
    <property type="match status" value="1"/>
</dbReference>
<dbReference type="AlphaFoldDB" id="A0A5C6B236"/>
<dbReference type="InterPro" id="IPR028098">
    <property type="entry name" value="Glyco_trans_4-like_N"/>
</dbReference>
<dbReference type="InterPro" id="IPR001296">
    <property type="entry name" value="Glyco_trans_1"/>
</dbReference>
<dbReference type="Proteomes" id="UP000320176">
    <property type="component" value="Unassembled WGS sequence"/>
</dbReference>
<dbReference type="GO" id="GO:0102710">
    <property type="term" value="F:D-inositol-3-phosphate glycosyltransferase activity"/>
    <property type="evidence" value="ECO:0007669"/>
    <property type="project" value="UniProtKB-EC"/>
</dbReference>
<gene>
    <name evidence="3" type="primary">mshA_2</name>
    <name evidence="3" type="ORF">Pla52n_19130</name>
</gene>
<evidence type="ECO:0000313" key="4">
    <source>
        <dbReference type="Proteomes" id="UP000320176"/>
    </source>
</evidence>
<accession>A0A5C6B236</accession>
<comment type="caution">
    <text evidence="3">The sequence shown here is derived from an EMBL/GenBank/DDBJ whole genome shotgun (WGS) entry which is preliminary data.</text>
</comment>
<dbReference type="Gene3D" id="3.40.50.2000">
    <property type="entry name" value="Glycogen Phosphorylase B"/>
    <property type="match status" value="2"/>
</dbReference>
<sequence>MFDSTCQADKPIRVGYVVKRYPRYSETFIVNEILAHEAVGLPIEIFSVRPPVDTHFQDIISQVRAPVHYLPTNLSKSSDFWQLIGDASKRHSFLASRLSKVIGHNPAVVTAAIAMADQATKTGITHFHAHFATSAADIAWLASQLTEIPFTLTAHAKDIFHEDVDHAALVQKLQAAHATITVSDFNVDFLQQNFGDAADRVERIYNGLNLNHFPFSSPRNREPVVLAVGRLVEKKGFDVLIDACSILAERNVSFRTCIIGDGPLMPDLRRHAETSMPDNQIEFLGPQRQEVVKTALRGAAVFAAPCVEGSDGNRDGLPTVLLESMAIGTPCVSTPVTGIPEAIMNDETGLLVPQRDPTKLADALQRLLRDGELRVRLAEAARQHIERNFDIHRNTAKQRRLFGSSIHDSPHAADRLVSAGVA</sequence>
<dbReference type="EMBL" id="SJPN01000002">
    <property type="protein sequence ID" value="TWU06193.1"/>
    <property type="molecule type" value="Genomic_DNA"/>
</dbReference>
<organism evidence="3 4">
    <name type="scientific">Stieleria varia</name>
    <dbReference type="NCBI Taxonomy" id="2528005"/>
    <lineage>
        <taxon>Bacteria</taxon>
        <taxon>Pseudomonadati</taxon>
        <taxon>Planctomycetota</taxon>
        <taxon>Planctomycetia</taxon>
        <taxon>Pirellulales</taxon>
        <taxon>Pirellulaceae</taxon>
        <taxon>Stieleria</taxon>
    </lineage>
</organism>
<evidence type="ECO:0000313" key="3">
    <source>
        <dbReference type="EMBL" id="TWU06193.1"/>
    </source>
</evidence>
<dbReference type="PANTHER" id="PTHR45947">
    <property type="entry name" value="SULFOQUINOVOSYL TRANSFERASE SQD2"/>
    <property type="match status" value="1"/>
</dbReference>
<name>A0A5C6B236_9BACT</name>
<keyword evidence="3" id="KW-0808">Transferase</keyword>
<reference evidence="3 4" key="1">
    <citation type="submission" date="2019-02" db="EMBL/GenBank/DDBJ databases">
        <title>Deep-cultivation of Planctomycetes and their phenomic and genomic characterization uncovers novel biology.</title>
        <authorList>
            <person name="Wiegand S."/>
            <person name="Jogler M."/>
            <person name="Boedeker C."/>
            <person name="Pinto D."/>
            <person name="Vollmers J."/>
            <person name="Rivas-Marin E."/>
            <person name="Kohn T."/>
            <person name="Peeters S.H."/>
            <person name="Heuer A."/>
            <person name="Rast P."/>
            <person name="Oberbeckmann S."/>
            <person name="Bunk B."/>
            <person name="Jeske O."/>
            <person name="Meyerdierks A."/>
            <person name="Storesund J.E."/>
            <person name="Kallscheuer N."/>
            <person name="Luecker S."/>
            <person name="Lage O.M."/>
            <person name="Pohl T."/>
            <person name="Merkel B.J."/>
            <person name="Hornburger P."/>
            <person name="Mueller R.-W."/>
            <person name="Bruemmer F."/>
            <person name="Labrenz M."/>
            <person name="Spormann A.M."/>
            <person name="Op Den Camp H."/>
            <person name="Overmann J."/>
            <person name="Amann R."/>
            <person name="Jetten M.S.M."/>
            <person name="Mascher T."/>
            <person name="Medema M.H."/>
            <person name="Devos D.P."/>
            <person name="Kaster A.-K."/>
            <person name="Ovreas L."/>
            <person name="Rohde M."/>
            <person name="Galperin M.Y."/>
            <person name="Jogler C."/>
        </authorList>
    </citation>
    <scope>NUCLEOTIDE SEQUENCE [LARGE SCALE GENOMIC DNA]</scope>
    <source>
        <strain evidence="3 4">Pla52n</strain>
    </source>
</reference>
<proteinExistence type="predicted"/>
<dbReference type="PANTHER" id="PTHR45947:SF14">
    <property type="entry name" value="SLL1723 PROTEIN"/>
    <property type="match status" value="1"/>
</dbReference>
<dbReference type="RefSeq" id="WP_197454437.1">
    <property type="nucleotide sequence ID" value="NZ_CP151726.1"/>
</dbReference>
<dbReference type="SUPFAM" id="SSF53756">
    <property type="entry name" value="UDP-Glycosyltransferase/glycogen phosphorylase"/>
    <property type="match status" value="1"/>
</dbReference>
<feature type="domain" description="Glycosyltransferase subfamily 4-like N-terminal" evidence="2">
    <location>
        <begin position="108"/>
        <end position="211"/>
    </location>
</feature>
<dbReference type="InterPro" id="IPR050194">
    <property type="entry name" value="Glycosyltransferase_grp1"/>
</dbReference>